<dbReference type="PANTHER" id="PTHR43358">
    <property type="entry name" value="ALPHA/BETA-HYDROLASE"/>
    <property type="match status" value="1"/>
</dbReference>
<feature type="region of interest" description="Disordered" evidence="1">
    <location>
        <begin position="337"/>
        <end position="361"/>
    </location>
</feature>
<dbReference type="Gene3D" id="3.40.50.1820">
    <property type="entry name" value="alpha/beta hydrolase"/>
    <property type="match status" value="1"/>
</dbReference>
<evidence type="ECO:0000259" key="2">
    <source>
        <dbReference type="Pfam" id="PF12146"/>
    </source>
</evidence>
<keyword evidence="4" id="KW-1185">Reference proteome</keyword>
<proteinExistence type="predicted"/>
<dbReference type="Pfam" id="PF12146">
    <property type="entry name" value="Hydrolase_4"/>
    <property type="match status" value="1"/>
</dbReference>
<evidence type="ECO:0000313" key="3">
    <source>
        <dbReference type="EMBL" id="OMJ74008.1"/>
    </source>
</evidence>
<gene>
    <name evidence="3" type="ORF">SteCoe_27154</name>
</gene>
<dbReference type="Proteomes" id="UP000187209">
    <property type="component" value="Unassembled WGS sequence"/>
</dbReference>
<dbReference type="EMBL" id="MPUH01000780">
    <property type="protein sequence ID" value="OMJ74008.1"/>
    <property type="molecule type" value="Genomic_DNA"/>
</dbReference>
<name>A0A1R2BB57_9CILI</name>
<dbReference type="PANTHER" id="PTHR43358:SF4">
    <property type="entry name" value="ALPHA_BETA HYDROLASE FOLD-1 DOMAIN-CONTAINING PROTEIN"/>
    <property type="match status" value="1"/>
</dbReference>
<evidence type="ECO:0000256" key="1">
    <source>
        <dbReference type="SAM" id="MobiDB-lite"/>
    </source>
</evidence>
<comment type="caution">
    <text evidence="3">The sequence shown here is derived from an EMBL/GenBank/DDBJ whole genome shotgun (WGS) entry which is preliminary data.</text>
</comment>
<feature type="compositionally biased region" description="Acidic residues" evidence="1">
    <location>
        <begin position="342"/>
        <end position="361"/>
    </location>
</feature>
<dbReference type="InterPro" id="IPR022742">
    <property type="entry name" value="Hydrolase_4"/>
</dbReference>
<organism evidence="3 4">
    <name type="scientific">Stentor coeruleus</name>
    <dbReference type="NCBI Taxonomy" id="5963"/>
    <lineage>
        <taxon>Eukaryota</taxon>
        <taxon>Sar</taxon>
        <taxon>Alveolata</taxon>
        <taxon>Ciliophora</taxon>
        <taxon>Postciliodesmatophora</taxon>
        <taxon>Heterotrichea</taxon>
        <taxon>Heterotrichida</taxon>
        <taxon>Stentoridae</taxon>
        <taxon>Stentor</taxon>
    </lineage>
</organism>
<sequence>MSFLKKGYEDLWKAIIRPPRDQYIPSDLGPVKFDIEHRIYQRTDLQLKNPRGLTLECSFFEPIDEERVAEQLPCVVYLHGNCSSRIEAISAVQYLLPAKICVFCFDFAGCGLSEGEYISLGFYEKDDVATVVEYLRNSGRISFIGLWGRSMGAVTALLHGHRDNSIAGMVVDSPFSSLKVLAKELASRYVKLPGFLLTGALKLIRKSIRKKANFDINELNPIDFVDKCFIPATFTLGVNDTFILPSHSEIMYEKYAGEKILKRVDCDHNEPRPEYYMHSIAIFFYNTLYCEILPEPKHKKIKGFVENFKPKVHVLEEAIQFQENLLNPSENIIAIEPVAGVEEPEDNDSLSDDDDDDEENI</sequence>
<protein>
    <recommendedName>
        <fullName evidence="2">Serine aminopeptidase S33 domain-containing protein</fullName>
    </recommendedName>
</protein>
<feature type="domain" description="Serine aminopeptidase S33" evidence="2">
    <location>
        <begin position="74"/>
        <end position="189"/>
    </location>
</feature>
<dbReference type="InterPro" id="IPR029058">
    <property type="entry name" value="AB_hydrolase_fold"/>
</dbReference>
<dbReference type="InterPro" id="IPR052920">
    <property type="entry name" value="DNA-binding_regulatory"/>
</dbReference>
<dbReference type="SUPFAM" id="SSF53474">
    <property type="entry name" value="alpha/beta-Hydrolases"/>
    <property type="match status" value="1"/>
</dbReference>
<accession>A0A1R2BB57</accession>
<dbReference type="AlphaFoldDB" id="A0A1R2BB57"/>
<dbReference type="OrthoDB" id="10249433at2759"/>
<reference evidence="3 4" key="1">
    <citation type="submission" date="2016-11" db="EMBL/GenBank/DDBJ databases">
        <title>The macronuclear genome of Stentor coeruleus: a giant cell with tiny introns.</title>
        <authorList>
            <person name="Slabodnick M."/>
            <person name="Ruby J.G."/>
            <person name="Reiff S.B."/>
            <person name="Swart E.C."/>
            <person name="Gosai S."/>
            <person name="Prabakaran S."/>
            <person name="Witkowska E."/>
            <person name="Larue G.E."/>
            <person name="Fisher S."/>
            <person name="Freeman R.M."/>
            <person name="Gunawardena J."/>
            <person name="Chu W."/>
            <person name="Stover N.A."/>
            <person name="Gregory B.D."/>
            <person name="Nowacki M."/>
            <person name="Derisi J."/>
            <person name="Roy S.W."/>
            <person name="Marshall W.F."/>
            <person name="Sood P."/>
        </authorList>
    </citation>
    <scope>NUCLEOTIDE SEQUENCE [LARGE SCALE GENOMIC DNA]</scope>
    <source>
        <strain evidence="3">WM001</strain>
    </source>
</reference>
<evidence type="ECO:0000313" key="4">
    <source>
        <dbReference type="Proteomes" id="UP000187209"/>
    </source>
</evidence>